<evidence type="ECO:0000313" key="4">
    <source>
        <dbReference type="Proteomes" id="UP001174932"/>
    </source>
</evidence>
<organism evidence="3 4">
    <name type="scientific">Rhizobium alvei</name>
    <dbReference type="NCBI Taxonomy" id="1132659"/>
    <lineage>
        <taxon>Bacteria</taxon>
        <taxon>Pseudomonadati</taxon>
        <taxon>Pseudomonadota</taxon>
        <taxon>Alphaproteobacteria</taxon>
        <taxon>Hyphomicrobiales</taxon>
        <taxon>Rhizobiaceae</taxon>
        <taxon>Rhizobium/Agrobacterium group</taxon>
        <taxon>Rhizobium</taxon>
    </lineage>
</organism>
<dbReference type="Proteomes" id="UP001174932">
    <property type="component" value="Unassembled WGS sequence"/>
</dbReference>
<feature type="compositionally biased region" description="Basic and acidic residues" evidence="1">
    <location>
        <begin position="123"/>
        <end position="140"/>
    </location>
</feature>
<evidence type="ECO:0000313" key="3">
    <source>
        <dbReference type="EMBL" id="MDO6964657.1"/>
    </source>
</evidence>
<dbReference type="RefSeq" id="WP_304376554.1">
    <property type="nucleotide sequence ID" value="NZ_JAUOZU010000007.1"/>
</dbReference>
<proteinExistence type="predicted"/>
<reference evidence="3" key="2">
    <citation type="submission" date="2023-07" db="EMBL/GenBank/DDBJ databases">
        <authorList>
            <person name="Shen H."/>
        </authorList>
    </citation>
    <scope>NUCLEOTIDE SEQUENCE</scope>
    <source>
        <strain evidence="3">TNR-22</strain>
    </source>
</reference>
<evidence type="ECO:0000256" key="1">
    <source>
        <dbReference type="SAM" id="MobiDB-lite"/>
    </source>
</evidence>
<evidence type="ECO:0000259" key="2">
    <source>
        <dbReference type="Pfam" id="PF09361"/>
    </source>
</evidence>
<dbReference type="Pfam" id="PF09361">
    <property type="entry name" value="Phasin_2"/>
    <property type="match status" value="1"/>
</dbReference>
<sequence length="150" mass="16385">MSTFKTDDVFSFSSFDPSKFTESFKEFAEKGSLKTKETLAKVKEATEEASKTVEATVQNAQAGSVEFGLKAIEMLRTNTENSFSHLEALLGVKSVSELFELQTAFLRKQAELAVEQAKALQETSKKVAENVSKPGKDAAEKAMSSMKLNG</sequence>
<feature type="region of interest" description="Disordered" evidence="1">
    <location>
        <begin position="123"/>
        <end position="150"/>
    </location>
</feature>
<gene>
    <name evidence="3" type="ORF">Q4481_11880</name>
</gene>
<accession>A0ABT8YN22</accession>
<feature type="domain" description="Phasin" evidence="2">
    <location>
        <begin position="41"/>
        <end position="136"/>
    </location>
</feature>
<dbReference type="NCBIfam" id="TIGR01985">
    <property type="entry name" value="phasin_2"/>
    <property type="match status" value="1"/>
</dbReference>
<protein>
    <submittedName>
        <fullName evidence="3">Phasin</fullName>
    </submittedName>
</protein>
<comment type="caution">
    <text evidence="3">The sequence shown here is derived from an EMBL/GenBank/DDBJ whole genome shotgun (WGS) entry which is preliminary data.</text>
</comment>
<keyword evidence="4" id="KW-1185">Reference proteome</keyword>
<reference evidence="3" key="1">
    <citation type="journal article" date="2015" name="Int. J. Syst. Evol. Microbiol.">
        <title>Rhizobium alvei sp. nov., isolated from a freshwater river.</title>
        <authorList>
            <person name="Sheu S.Y."/>
            <person name="Huang H.W."/>
            <person name="Young C.C."/>
            <person name="Chen W.M."/>
        </authorList>
    </citation>
    <scope>NUCLEOTIDE SEQUENCE</scope>
    <source>
        <strain evidence="3">TNR-22</strain>
    </source>
</reference>
<dbReference type="EMBL" id="JAUOZU010000007">
    <property type="protein sequence ID" value="MDO6964657.1"/>
    <property type="molecule type" value="Genomic_DNA"/>
</dbReference>
<dbReference type="InterPro" id="IPR018968">
    <property type="entry name" value="Phasin"/>
</dbReference>
<dbReference type="InterPro" id="IPR010234">
    <property type="entry name" value="Phasin_subfam-2"/>
</dbReference>
<name>A0ABT8YN22_9HYPH</name>